<keyword evidence="1" id="KW-0378">Hydrolase</keyword>
<dbReference type="GO" id="GO:0016787">
    <property type="term" value="F:hydrolase activity"/>
    <property type="evidence" value="ECO:0007669"/>
    <property type="project" value="UniProtKB-KW"/>
</dbReference>
<dbReference type="RefSeq" id="WP_203365650.1">
    <property type="nucleotide sequence ID" value="NZ_WSFT01000021.1"/>
</dbReference>
<comment type="caution">
    <text evidence="3">The sequence shown here is derived from an EMBL/GenBank/DDBJ whole genome shotgun (WGS) entry which is preliminary data.</text>
</comment>
<name>A0A942UTJ7_9FIRM</name>
<keyword evidence="4" id="KW-1185">Reference proteome</keyword>
<dbReference type="CDD" id="cd04665">
    <property type="entry name" value="NUDIX_RppH"/>
    <property type="match status" value="1"/>
</dbReference>
<proteinExistence type="predicted"/>
<reference evidence="3" key="1">
    <citation type="submission" date="2019-12" db="EMBL/GenBank/DDBJ databases">
        <title>Clostridiaceae gen. nov. sp. nov., isolated from sediment in Xinjiang, China.</title>
        <authorList>
            <person name="Zhang R."/>
        </authorList>
    </citation>
    <scope>NUCLEOTIDE SEQUENCE</scope>
    <source>
        <strain evidence="3">D2Q-11</strain>
    </source>
</reference>
<dbReference type="EMBL" id="WSFT01000021">
    <property type="protein sequence ID" value="MBS4537720.1"/>
    <property type="molecule type" value="Genomic_DNA"/>
</dbReference>
<protein>
    <submittedName>
        <fullName evidence="3">NUDIX domain-containing protein</fullName>
    </submittedName>
</protein>
<evidence type="ECO:0000313" key="4">
    <source>
        <dbReference type="Proteomes" id="UP000724672"/>
    </source>
</evidence>
<dbReference type="SUPFAM" id="SSF55811">
    <property type="entry name" value="Nudix"/>
    <property type="match status" value="1"/>
</dbReference>
<gene>
    <name evidence="3" type="ORF">GOQ27_04555</name>
</gene>
<accession>A0A942UTJ7</accession>
<dbReference type="InterPro" id="IPR000086">
    <property type="entry name" value="NUDIX_hydrolase_dom"/>
</dbReference>
<dbReference type="PRINTS" id="PR00502">
    <property type="entry name" value="NUDIXFAMILY"/>
</dbReference>
<dbReference type="InterPro" id="IPR020476">
    <property type="entry name" value="Nudix_hydrolase"/>
</dbReference>
<dbReference type="Gene3D" id="3.90.79.10">
    <property type="entry name" value="Nucleoside Triphosphate Pyrophosphohydrolase"/>
    <property type="match status" value="1"/>
</dbReference>
<evidence type="ECO:0000259" key="2">
    <source>
        <dbReference type="PROSITE" id="PS51462"/>
    </source>
</evidence>
<dbReference type="AlphaFoldDB" id="A0A942UTJ7"/>
<feature type="domain" description="Nudix hydrolase" evidence="2">
    <location>
        <begin position="15"/>
        <end position="138"/>
    </location>
</feature>
<dbReference type="Pfam" id="PF00293">
    <property type="entry name" value="NUDIX"/>
    <property type="match status" value="1"/>
</dbReference>
<dbReference type="InterPro" id="IPR015797">
    <property type="entry name" value="NUDIX_hydrolase-like_dom_sf"/>
</dbReference>
<dbReference type="PROSITE" id="PS51462">
    <property type="entry name" value="NUDIX"/>
    <property type="match status" value="1"/>
</dbReference>
<organism evidence="3 4">
    <name type="scientific">Anaeromonas frigoriresistens</name>
    <dbReference type="NCBI Taxonomy" id="2683708"/>
    <lineage>
        <taxon>Bacteria</taxon>
        <taxon>Bacillati</taxon>
        <taxon>Bacillota</taxon>
        <taxon>Tissierellia</taxon>
        <taxon>Tissierellales</taxon>
        <taxon>Thermohalobacteraceae</taxon>
        <taxon>Anaeromonas</taxon>
    </lineage>
</organism>
<dbReference type="Proteomes" id="UP000724672">
    <property type="component" value="Unassembled WGS sequence"/>
</dbReference>
<sequence length="142" mass="16843">MVVDFYDIGTIDNEKLEYAVICCIYKGKFVFVRHKERETWEIPGGRREIGEVIEETGKRELEEETGAKQFSIHKVCDYSVSREEKTSYGRLFYSEIEVFGDLPNMEIEEVRLFNEMPTNLTYPEIQPLIHRKVIELKANRKW</sequence>
<evidence type="ECO:0000313" key="3">
    <source>
        <dbReference type="EMBL" id="MBS4537720.1"/>
    </source>
</evidence>
<dbReference type="InterPro" id="IPR014078">
    <property type="entry name" value="Nudix_YtkD"/>
</dbReference>
<evidence type="ECO:0000256" key="1">
    <source>
        <dbReference type="ARBA" id="ARBA00022801"/>
    </source>
</evidence>